<dbReference type="SUPFAM" id="SSF48452">
    <property type="entry name" value="TPR-like"/>
    <property type="match status" value="3"/>
</dbReference>
<feature type="transmembrane region" description="Helical" evidence="7">
    <location>
        <begin position="480"/>
        <end position="499"/>
    </location>
</feature>
<dbReference type="AlphaFoldDB" id="A0A0N7IF43"/>
<dbReference type="PANTHER" id="PTHR24421">
    <property type="entry name" value="NITRATE/NITRITE SENSOR PROTEIN NARX-RELATED"/>
    <property type="match status" value="1"/>
</dbReference>
<accession>A0A0N7IF43</accession>
<feature type="chain" id="PRO_5006013388" description="histidine kinase" evidence="8">
    <location>
        <begin position="22"/>
        <end position="733"/>
    </location>
</feature>
<evidence type="ECO:0000313" key="10">
    <source>
        <dbReference type="EMBL" id="ALJ59163.1"/>
    </source>
</evidence>
<keyword evidence="3 10" id="KW-0808">Transferase</keyword>
<sequence length="733" mass="84023">MKRYRWLLGCCLFLSIGMLWAADEPDLRMLQQKAAQSRDMEGYVGVCKYLYQTEENPELLLLYADSIHQLATKSKKPEQLVEYYIWASEGNFIKGDFQQGYALKRKAIALAEKVGLKFAISQSCCDMGYYCNVDARYDSARYYFRKGLEAGEDLSEAGEACRTMLTNYASSFLFEGKTDSALVYTIRASERSAADKDTAMLIENLNQLGTIYRRKKDLENCIANFEQALHLCELRGNHNAVAFIYGNIATAYCDWNRPGDAIPFSEKAVEYALKTGNKRRIGTCYVNLGAIQTRLVQMRAEGIATLLKAIPILEEVNDRRLLCDAYNYLVNAYRMDGNLNQAMYYLQKLDKLAHEMQTDAERFRYYQAKAGLLQESKNYTEAIIYYRRIIDMLRSGYKDTRDYEHYKRLAECYLAVNNSSQAYEYLTQAYALRDSAFHTEQTEQLSEYSVKYQTKEKELEIVTLRQEQLEQETYMLRHRIIVGSVISLLGILLLGSLYARQRQRARIAVLANAANEKEREFLELQKETEQRLTRKYIDGLESERERMATELHDDVCNSLLAFEMNIRTISGEESSDLSEQLGLLSNTRERLRTLSHELMPPAFQYATLDEMLGDYVLHLALPEGMYAEYHSTENVDWNIIPKAVGFECYRIVQEAVSNAVKYASSARIQVKLALENKNLSILVTDDGKGFDMSKKTKGIGLHTIWQRAETIGAKVELISAPGEGTQLRVNVII</sequence>
<dbReference type="RefSeq" id="WP_029428855.1">
    <property type="nucleotide sequence ID" value="NZ_CP012801.1"/>
</dbReference>
<dbReference type="InterPro" id="IPR036890">
    <property type="entry name" value="HATPase_C_sf"/>
</dbReference>
<dbReference type="Pfam" id="PF13181">
    <property type="entry name" value="TPR_8"/>
    <property type="match status" value="1"/>
</dbReference>
<proteinExistence type="predicted"/>
<feature type="domain" description="Histidine kinase" evidence="9">
    <location>
        <begin position="650"/>
        <end position="733"/>
    </location>
</feature>
<evidence type="ECO:0000256" key="1">
    <source>
        <dbReference type="ARBA" id="ARBA00000085"/>
    </source>
</evidence>
<keyword evidence="8" id="KW-0732">Signal</keyword>
<gene>
    <name evidence="10" type="primary">liaS</name>
    <name evidence="10" type="ORF">BcellWH2_01912</name>
</gene>
<evidence type="ECO:0000256" key="8">
    <source>
        <dbReference type="SAM" id="SignalP"/>
    </source>
</evidence>
<evidence type="ECO:0000256" key="7">
    <source>
        <dbReference type="SAM" id="Phobius"/>
    </source>
</evidence>
<dbReference type="GO" id="GO:0000160">
    <property type="term" value="P:phosphorelay signal transduction system"/>
    <property type="evidence" value="ECO:0007669"/>
    <property type="project" value="UniProtKB-KW"/>
</dbReference>
<evidence type="ECO:0000256" key="3">
    <source>
        <dbReference type="ARBA" id="ARBA00022679"/>
    </source>
</evidence>
<dbReference type="EMBL" id="CP012801">
    <property type="protein sequence ID" value="ALJ59163.1"/>
    <property type="molecule type" value="Genomic_DNA"/>
</dbReference>
<dbReference type="InterPro" id="IPR003594">
    <property type="entry name" value="HATPase_dom"/>
</dbReference>
<evidence type="ECO:0000256" key="5">
    <source>
        <dbReference type="ARBA" id="ARBA00023012"/>
    </source>
</evidence>
<keyword evidence="7" id="KW-0812">Transmembrane</keyword>
<dbReference type="SUPFAM" id="SSF55874">
    <property type="entry name" value="ATPase domain of HSP90 chaperone/DNA topoisomerase II/histidine kinase"/>
    <property type="match status" value="1"/>
</dbReference>
<evidence type="ECO:0000313" key="11">
    <source>
        <dbReference type="Proteomes" id="UP000061809"/>
    </source>
</evidence>
<keyword evidence="4 10" id="KW-0418">Kinase</keyword>
<dbReference type="PANTHER" id="PTHR24421:SF10">
    <property type="entry name" value="NITRATE_NITRITE SENSOR PROTEIN NARQ"/>
    <property type="match status" value="1"/>
</dbReference>
<dbReference type="EC" id="2.7.13.3" evidence="2"/>
<keyword evidence="5" id="KW-0902">Two-component regulatory system</keyword>
<reference evidence="10 11" key="1">
    <citation type="journal article" date="2015" name="Science">
        <title>Genetic determinants of in vivo fitness and diet responsiveness in multiple human gut Bacteroides.</title>
        <authorList>
            <person name="Wu M."/>
            <person name="McNulty N.P."/>
            <person name="Rodionov D.A."/>
            <person name="Khoroshkin M.S."/>
            <person name="Griffin N.W."/>
            <person name="Cheng J."/>
            <person name="Latreille P."/>
            <person name="Kerstetter R.A."/>
            <person name="Terrapon N."/>
            <person name="Henrissat B."/>
            <person name="Osterman A.L."/>
            <person name="Gordon J.I."/>
        </authorList>
    </citation>
    <scope>NUCLEOTIDE SEQUENCE [LARGE SCALE GENOMIC DNA]</scope>
    <source>
        <strain evidence="10 11">WH2</strain>
    </source>
</reference>
<dbReference type="SMART" id="SM00028">
    <property type="entry name" value="TPR"/>
    <property type="match status" value="6"/>
</dbReference>
<protein>
    <recommendedName>
        <fullName evidence="2">histidine kinase</fullName>
        <ecNumber evidence="2">2.7.13.3</ecNumber>
    </recommendedName>
</protein>
<dbReference type="PATRIC" id="fig|246787.4.peg.1973"/>
<evidence type="ECO:0000256" key="4">
    <source>
        <dbReference type="ARBA" id="ARBA00022777"/>
    </source>
</evidence>
<dbReference type="InterPro" id="IPR019734">
    <property type="entry name" value="TPR_rpt"/>
</dbReference>
<dbReference type="InterPro" id="IPR005467">
    <property type="entry name" value="His_kinase_dom"/>
</dbReference>
<dbReference type="InterPro" id="IPR050482">
    <property type="entry name" value="Sensor_HK_TwoCompSys"/>
</dbReference>
<organism evidence="10 11">
    <name type="scientific">Bacteroides cellulosilyticus</name>
    <dbReference type="NCBI Taxonomy" id="246787"/>
    <lineage>
        <taxon>Bacteria</taxon>
        <taxon>Pseudomonadati</taxon>
        <taxon>Bacteroidota</taxon>
        <taxon>Bacteroidia</taxon>
        <taxon>Bacteroidales</taxon>
        <taxon>Bacteroidaceae</taxon>
        <taxon>Bacteroides</taxon>
    </lineage>
</organism>
<dbReference type="Pfam" id="PF13424">
    <property type="entry name" value="TPR_12"/>
    <property type="match status" value="1"/>
</dbReference>
<dbReference type="PROSITE" id="PS50109">
    <property type="entry name" value="HIS_KIN"/>
    <property type="match status" value="1"/>
</dbReference>
<feature type="coiled-coil region" evidence="6">
    <location>
        <begin position="500"/>
        <end position="530"/>
    </location>
</feature>
<comment type="catalytic activity">
    <reaction evidence="1">
        <text>ATP + protein L-histidine = ADP + protein N-phospho-L-histidine.</text>
        <dbReference type="EC" id="2.7.13.3"/>
    </reaction>
</comment>
<dbReference type="InterPro" id="IPR011990">
    <property type="entry name" value="TPR-like_helical_dom_sf"/>
</dbReference>
<evidence type="ECO:0000256" key="6">
    <source>
        <dbReference type="SAM" id="Coils"/>
    </source>
</evidence>
<dbReference type="GO" id="GO:0004673">
    <property type="term" value="F:protein histidine kinase activity"/>
    <property type="evidence" value="ECO:0007669"/>
    <property type="project" value="UniProtKB-EC"/>
</dbReference>
<dbReference type="Pfam" id="PF02518">
    <property type="entry name" value="HATPase_c"/>
    <property type="match status" value="1"/>
</dbReference>
<keyword evidence="7" id="KW-0472">Membrane</keyword>
<evidence type="ECO:0000259" key="9">
    <source>
        <dbReference type="PROSITE" id="PS50109"/>
    </source>
</evidence>
<feature type="signal peptide" evidence="8">
    <location>
        <begin position="1"/>
        <end position="21"/>
    </location>
</feature>
<dbReference type="CDD" id="cd16917">
    <property type="entry name" value="HATPase_UhpB-NarQ-NarX-like"/>
    <property type="match status" value="1"/>
</dbReference>
<name>A0A0N7IF43_9BACE</name>
<dbReference type="Gene3D" id="1.20.5.1930">
    <property type="match status" value="1"/>
</dbReference>
<dbReference type="Gene3D" id="1.25.40.10">
    <property type="entry name" value="Tetratricopeptide repeat domain"/>
    <property type="match status" value="2"/>
</dbReference>
<dbReference type="Gene3D" id="3.30.565.10">
    <property type="entry name" value="Histidine kinase-like ATPase, C-terminal domain"/>
    <property type="match status" value="1"/>
</dbReference>
<keyword evidence="6" id="KW-0175">Coiled coil</keyword>
<dbReference type="KEGG" id="bcel:BcellWH2_01912"/>
<evidence type="ECO:0000256" key="2">
    <source>
        <dbReference type="ARBA" id="ARBA00012438"/>
    </source>
</evidence>
<dbReference type="Proteomes" id="UP000061809">
    <property type="component" value="Chromosome"/>
</dbReference>
<keyword evidence="7" id="KW-1133">Transmembrane helix</keyword>